<dbReference type="PANTHER" id="PTHR40082">
    <property type="entry name" value="BLR5956 PROTEIN"/>
    <property type="match status" value="1"/>
</dbReference>
<dbReference type="InterPro" id="IPR039793">
    <property type="entry name" value="UROS/Hem4"/>
</dbReference>
<keyword evidence="3" id="KW-1185">Reference proteome</keyword>
<dbReference type="EC" id="4.2.1.75" evidence="2"/>
<dbReference type="CDD" id="cd06578">
    <property type="entry name" value="HemD"/>
    <property type="match status" value="1"/>
</dbReference>
<comment type="caution">
    <text evidence="2">The sequence shown here is derived from an EMBL/GenBank/DDBJ whole genome shotgun (WGS) entry which is preliminary data.</text>
</comment>
<name>A0ABS4J6V8_9BACL</name>
<protein>
    <submittedName>
        <fullName evidence="2">Uroporphyrinogen-III synthase</fullName>
        <ecNumber evidence="2">4.2.1.75</ecNumber>
    </submittedName>
</protein>
<dbReference type="Gene3D" id="3.40.50.10090">
    <property type="match status" value="2"/>
</dbReference>
<proteinExistence type="predicted"/>
<sequence>MAGSLHGKRIVIAGSRKTVEMSTIIEKQGGIPIIRSLQGIVVLAEKEVEHDLRTFIDNGSDWVIFTTGIGLQALLDQSEQLGFDSTFLNKIKSSKVAIRGYKTLALLKKLGILPIAVDHDGTTEGLIQALESFDFTGQRVTVQLHGEPVPSLVDFLESKGAVVRTILPYTHIPPENHVLELLCQEMAEGSVDAICFTTAVQVRYFFQYIRNNGSYQQIQELFATSVLAAAVGRVTAEAIREEGVSRVLVPQSERMGALIVELSRYYQ</sequence>
<evidence type="ECO:0000313" key="3">
    <source>
        <dbReference type="Proteomes" id="UP001519287"/>
    </source>
</evidence>
<keyword evidence="2" id="KW-0456">Lyase</keyword>
<dbReference type="NCBIfam" id="NF004584">
    <property type="entry name" value="PRK05928.2-1"/>
    <property type="match status" value="1"/>
</dbReference>
<dbReference type="SUPFAM" id="SSF69618">
    <property type="entry name" value="HemD-like"/>
    <property type="match status" value="1"/>
</dbReference>
<evidence type="ECO:0000259" key="1">
    <source>
        <dbReference type="Pfam" id="PF02602"/>
    </source>
</evidence>
<organism evidence="2 3">
    <name type="scientific">Paenibacillus eucommiae</name>
    <dbReference type="NCBI Taxonomy" id="1355755"/>
    <lineage>
        <taxon>Bacteria</taxon>
        <taxon>Bacillati</taxon>
        <taxon>Bacillota</taxon>
        <taxon>Bacilli</taxon>
        <taxon>Bacillales</taxon>
        <taxon>Paenibacillaceae</taxon>
        <taxon>Paenibacillus</taxon>
    </lineage>
</organism>
<feature type="domain" description="Tetrapyrrole biosynthesis uroporphyrinogen III synthase" evidence="1">
    <location>
        <begin position="20"/>
        <end position="259"/>
    </location>
</feature>
<dbReference type="GO" id="GO:0004852">
    <property type="term" value="F:uroporphyrinogen-III synthase activity"/>
    <property type="evidence" value="ECO:0007669"/>
    <property type="project" value="UniProtKB-EC"/>
</dbReference>
<evidence type="ECO:0000313" key="2">
    <source>
        <dbReference type="EMBL" id="MBP1995552.1"/>
    </source>
</evidence>
<dbReference type="EMBL" id="JAGGLB010000035">
    <property type="protein sequence ID" value="MBP1995552.1"/>
    <property type="molecule type" value="Genomic_DNA"/>
</dbReference>
<dbReference type="PANTHER" id="PTHR40082:SF1">
    <property type="entry name" value="BLR5956 PROTEIN"/>
    <property type="match status" value="1"/>
</dbReference>
<reference evidence="2 3" key="1">
    <citation type="submission" date="2021-03" db="EMBL/GenBank/DDBJ databases">
        <title>Genomic Encyclopedia of Type Strains, Phase IV (KMG-IV): sequencing the most valuable type-strain genomes for metagenomic binning, comparative biology and taxonomic classification.</title>
        <authorList>
            <person name="Goeker M."/>
        </authorList>
    </citation>
    <scope>NUCLEOTIDE SEQUENCE [LARGE SCALE GENOMIC DNA]</scope>
    <source>
        <strain evidence="2 3">DSM 26048</strain>
    </source>
</reference>
<dbReference type="RefSeq" id="WP_209977338.1">
    <property type="nucleotide sequence ID" value="NZ_JAGGLB010000035.1"/>
</dbReference>
<dbReference type="Pfam" id="PF02602">
    <property type="entry name" value="HEM4"/>
    <property type="match status" value="1"/>
</dbReference>
<dbReference type="InterPro" id="IPR036108">
    <property type="entry name" value="4pyrrol_syn_uPrphyn_synt_sf"/>
</dbReference>
<dbReference type="Proteomes" id="UP001519287">
    <property type="component" value="Unassembled WGS sequence"/>
</dbReference>
<gene>
    <name evidence="2" type="ORF">J2Z66_007194</name>
</gene>
<accession>A0ABS4J6V8</accession>
<dbReference type="InterPro" id="IPR003754">
    <property type="entry name" value="4pyrrol_synth_uPrphyn_synth"/>
</dbReference>